<keyword evidence="5 7" id="KW-1133">Transmembrane helix</keyword>
<evidence type="ECO:0000256" key="7">
    <source>
        <dbReference type="SAM" id="Phobius"/>
    </source>
</evidence>
<evidence type="ECO:0000256" key="4">
    <source>
        <dbReference type="ARBA" id="ARBA00022692"/>
    </source>
</evidence>
<evidence type="ECO:0000256" key="6">
    <source>
        <dbReference type="ARBA" id="ARBA00023136"/>
    </source>
</evidence>
<dbReference type="Pfam" id="PF07690">
    <property type="entry name" value="MFS_1"/>
    <property type="match status" value="1"/>
</dbReference>
<feature type="transmembrane region" description="Helical" evidence="7">
    <location>
        <begin position="242"/>
        <end position="262"/>
    </location>
</feature>
<feature type="transmembrane region" description="Helical" evidence="7">
    <location>
        <begin position="73"/>
        <end position="91"/>
    </location>
</feature>
<feature type="transmembrane region" description="Helical" evidence="7">
    <location>
        <begin position="364"/>
        <end position="383"/>
    </location>
</feature>
<feature type="transmembrane region" description="Helical" evidence="7">
    <location>
        <begin position="269"/>
        <end position="286"/>
    </location>
</feature>
<comment type="subcellular location">
    <subcellularLocation>
        <location evidence="1">Cell membrane</location>
        <topology evidence="1">Multi-pass membrane protein</topology>
    </subcellularLocation>
</comment>
<reference evidence="9 10" key="1">
    <citation type="submission" date="2021-05" db="EMBL/GenBank/DDBJ databases">
        <title>Draft Whole Genome Sequencing Of Biosensor Chromobacterium violaceum Strain CV026 Reveals A Regulatory RNA In Chromobacterium violaceum Phenotype Regulatory Network.</title>
        <authorList>
            <person name="Hong K.W."/>
            <person name="Chan K.G."/>
            <person name="Chang C.-Y."/>
        </authorList>
    </citation>
    <scope>NUCLEOTIDE SEQUENCE [LARGE SCALE GENOMIC DNA]</scope>
    <source>
        <strain evidence="9 10">ATCC 31532</strain>
    </source>
</reference>
<feature type="transmembrane region" description="Helical" evidence="7">
    <location>
        <begin position="41"/>
        <end position="61"/>
    </location>
</feature>
<dbReference type="InterPro" id="IPR050171">
    <property type="entry name" value="MFS_Transporters"/>
</dbReference>
<feature type="transmembrane region" description="Helical" evidence="7">
    <location>
        <begin position="292"/>
        <end position="313"/>
    </location>
</feature>
<dbReference type="PANTHER" id="PTHR23517:SF2">
    <property type="entry name" value="MULTIDRUG RESISTANCE PROTEIN MDTH"/>
    <property type="match status" value="1"/>
</dbReference>
<feature type="transmembrane region" description="Helical" evidence="7">
    <location>
        <begin position="208"/>
        <end position="230"/>
    </location>
</feature>
<dbReference type="GeneID" id="89683506"/>
<keyword evidence="3" id="KW-1003">Cell membrane</keyword>
<gene>
    <name evidence="9" type="ORF">KIF53_01230</name>
</gene>
<evidence type="ECO:0000256" key="3">
    <source>
        <dbReference type="ARBA" id="ARBA00022475"/>
    </source>
</evidence>
<evidence type="ECO:0000313" key="9">
    <source>
        <dbReference type="EMBL" id="MBW8286258.1"/>
    </source>
</evidence>
<organism evidence="9 10">
    <name type="scientific">Chromobacterium subtsugae</name>
    <dbReference type="NCBI Taxonomy" id="251747"/>
    <lineage>
        <taxon>Bacteria</taxon>
        <taxon>Pseudomonadati</taxon>
        <taxon>Pseudomonadota</taxon>
        <taxon>Betaproteobacteria</taxon>
        <taxon>Neisseriales</taxon>
        <taxon>Chromobacteriaceae</taxon>
        <taxon>Chromobacterium</taxon>
    </lineage>
</organism>
<dbReference type="Gene3D" id="1.20.1250.20">
    <property type="entry name" value="MFS general substrate transporter like domains"/>
    <property type="match status" value="1"/>
</dbReference>
<dbReference type="PANTHER" id="PTHR23517">
    <property type="entry name" value="RESISTANCE PROTEIN MDTM, PUTATIVE-RELATED-RELATED"/>
    <property type="match status" value="1"/>
</dbReference>
<dbReference type="PROSITE" id="PS50850">
    <property type="entry name" value="MFS"/>
    <property type="match status" value="1"/>
</dbReference>
<dbReference type="RefSeq" id="WP_047243057.1">
    <property type="nucleotide sequence ID" value="NZ_CP142381.1"/>
</dbReference>
<feature type="transmembrane region" description="Helical" evidence="7">
    <location>
        <begin position="12"/>
        <end position="29"/>
    </location>
</feature>
<comment type="caution">
    <text evidence="9">The sequence shown here is derived from an EMBL/GenBank/DDBJ whole genome shotgun (WGS) entry which is preliminary data.</text>
</comment>
<evidence type="ECO:0000259" key="8">
    <source>
        <dbReference type="PROSITE" id="PS50850"/>
    </source>
</evidence>
<dbReference type="InterPro" id="IPR036259">
    <property type="entry name" value="MFS_trans_sf"/>
</dbReference>
<dbReference type="InterPro" id="IPR020846">
    <property type="entry name" value="MFS_dom"/>
</dbReference>
<proteinExistence type="predicted"/>
<feature type="domain" description="Major facilitator superfamily (MFS) profile" evidence="8">
    <location>
        <begin position="1"/>
        <end position="387"/>
    </location>
</feature>
<feature type="transmembrane region" description="Helical" evidence="7">
    <location>
        <begin position="334"/>
        <end position="352"/>
    </location>
</feature>
<sequence>MTPQHRRTMYGINIGIALAGIGNFIYFPHLVATLGSSYSGFWAGFVMFMTYVGRLSATFSYEGFSARVGKRHGIVIGILVEAVALGLMAFAHDVVAYSALAFFVGFGSGTSFPGLKNVLGEFPEAARAKAFSSFQLASQSGIILGALAGGLFSNAQMPLVFLVVFLLFIGYCIAAYFVIPGETHPPKRDVPLFNAGILKGLELGEGTFYFLLSSLFWLLSLNFVVSMPLHMQAYVKELPLTVPFWITGVAMLLLQMPIFRFFNGRFPPGYVMAIAFIGMSAAYLMFGMGVSAYWVVAGCLIVILGDILFTPSFDMWVSAKIPADRLSRAMGAMHFFRSLGNMLGSFLAGLLFDLSRHMGRPGLNWLIVAGLALLCAVVSFASVKKRVPLAEQLSGAK</sequence>
<dbReference type="Proteomes" id="UP000711178">
    <property type="component" value="Unassembled WGS sequence"/>
</dbReference>
<accession>A0ABS7FAE0</accession>
<evidence type="ECO:0000256" key="2">
    <source>
        <dbReference type="ARBA" id="ARBA00022448"/>
    </source>
</evidence>
<name>A0ABS7FAE0_9NEIS</name>
<keyword evidence="4 7" id="KW-0812">Transmembrane</keyword>
<keyword evidence="2" id="KW-0813">Transport</keyword>
<keyword evidence="10" id="KW-1185">Reference proteome</keyword>
<feature type="transmembrane region" description="Helical" evidence="7">
    <location>
        <begin position="159"/>
        <end position="179"/>
    </location>
</feature>
<feature type="transmembrane region" description="Helical" evidence="7">
    <location>
        <begin position="136"/>
        <end position="153"/>
    </location>
</feature>
<evidence type="ECO:0000313" key="10">
    <source>
        <dbReference type="Proteomes" id="UP000711178"/>
    </source>
</evidence>
<evidence type="ECO:0000256" key="1">
    <source>
        <dbReference type="ARBA" id="ARBA00004651"/>
    </source>
</evidence>
<dbReference type="InterPro" id="IPR011701">
    <property type="entry name" value="MFS"/>
</dbReference>
<dbReference type="EMBL" id="JAHDTB010000001">
    <property type="protein sequence ID" value="MBW8286258.1"/>
    <property type="molecule type" value="Genomic_DNA"/>
</dbReference>
<dbReference type="SUPFAM" id="SSF103473">
    <property type="entry name" value="MFS general substrate transporter"/>
    <property type="match status" value="1"/>
</dbReference>
<protein>
    <submittedName>
        <fullName evidence="9">MFS transporter</fullName>
    </submittedName>
</protein>
<keyword evidence="6 7" id="KW-0472">Membrane</keyword>
<evidence type="ECO:0000256" key="5">
    <source>
        <dbReference type="ARBA" id="ARBA00022989"/>
    </source>
</evidence>